<keyword evidence="4" id="KW-1185">Reference proteome</keyword>
<gene>
    <name evidence="3" type="ORF">JO380_001544</name>
</gene>
<sequence length="141" mass="15746">MLRDSVTVGTRVDASLDVVWRLLTVGRDAWWPEMRFDAVVGSPLVETWTEGGVEATATGRVTRCDPPRLLAFVWAEPTWEGPLEVVVRLTADGTSTVVDLAETGFVRARTPRSLPDEHEEGWRYHLARWKRASEGGDVDGR</sequence>
<evidence type="ECO:0000313" key="4">
    <source>
        <dbReference type="Proteomes" id="UP001240250"/>
    </source>
</evidence>
<dbReference type="Proteomes" id="UP001240250">
    <property type="component" value="Unassembled WGS sequence"/>
</dbReference>
<evidence type="ECO:0000313" key="3">
    <source>
        <dbReference type="EMBL" id="MDQ0425163.1"/>
    </source>
</evidence>
<protein>
    <submittedName>
        <fullName evidence="3">Uncharacterized protein YndB with AHSA1/START domain</fullName>
    </submittedName>
</protein>
<dbReference type="CDD" id="cd07814">
    <property type="entry name" value="SRPBCC_CalC_Aha1-like"/>
    <property type="match status" value="1"/>
</dbReference>
<proteinExistence type="inferred from homology"/>
<dbReference type="Gene3D" id="3.30.530.20">
    <property type="match status" value="1"/>
</dbReference>
<dbReference type="EMBL" id="JAUSVM010000001">
    <property type="protein sequence ID" value="MDQ0425163.1"/>
    <property type="molecule type" value="Genomic_DNA"/>
</dbReference>
<name>A0ABU0GIG9_9CELL</name>
<dbReference type="InterPro" id="IPR013538">
    <property type="entry name" value="ASHA1/2-like_C"/>
</dbReference>
<comment type="similarity">
    <text evidence="1">Belongs to the AHA1 family.</text>
</comment>
<comment type="caution">
    <text evidence="3">The sequence shown here is derived from an EMBL/GenBank/DDBJ whole genome shotgun (WGS) entry which is preliminary data.</text>
</comment>
<accession>A0ABU0GIG9</accession>
<evidence type="ECO:0000256" key="1">
    <source>
        <dbReference type="ARBA" id="ARBA00006817"/>
    </source>
</evidence>
<evidence type="ECO:0000259" key="2">
    <source>
        <dbReference type="Pfam" id="PF08327"/>
    </source>
</evidence>
<dbReference type="SUPFAM" id="SSF55961">
    <property type="entry name" value="Bet v1-like"/>
    <property type="match status" value="1"/>
</dbReference>
<dbReference type="Pfam" id="PF08327">
    <property type="entry name" value="AHSA1"/>
    <property type="match status" value="1"/>
</dbReference>
<organism evidence="3 4">
    <name type="scientific">Cellulomonas iranensis</name>
    <dbReference type="NCBI Taxonomy" id="76862"/>
    <lineage>
        <taxon>Bacteria</taxon>
        <taxon>Bacillati</taxon>
        <taxon>Actinomycetota</taxon>
        <taxon>Actinomycetes</taxon>
        <taxon>Micrococcales</taxon>
        <taxon>Cellulomonadaceae</taxon>
        <taxon>Cellulomonas</taxon>
    </lineage>
</organism>
<reference evidence="3 4" key="1">
    <citation type="submission" date="2023-07" db="EMBL/GenBank/DDBJ databases">
        <title>Sequencing the genomes of 1000 actinobacteria strains.</title>
        <authorList>
            <person name="Klenk H.-P."/>
        </authorList>
    </citation>
    <scope>NUCLEOTIDE SEQUENCE [LARGE SCALE GENOMIC DNA]</scope>
    <source>
        <strain evidence="3 4">DSM 14785</strain>
    </source>
</reference>
<dbReference type="RefSeq" id="WP_233421079.1">
    <property type="nucleotide sequence ID" value="NZ_JAUSVM010000001.1"/>
</dbReference>
<feature type="domain" description="Activator of Hsp90 ATPase homologue 1/2-like C-terminal" evidence="2">
    <location>
        <begin position="13"/>
        <end position="129"/>
    </location>
</feature>
<dbReference type="InterPro" id="IPR023393">
    <property type="entry name" value="START-like_dom_sf"/>
</dbReference>